<dbReference type="Proteomes" id="UP000326912">
    <property type="component" value="Unassembled WGS sequence"/>
</dbReference>
<reference evidence="2 3" key="1">
    <citation type="submission" date="2019-10" db="EMBL/GenBank/DDBJ databases">
        <title>Dictyobacter vulcani sp. nov., within the class Ktedonobacteria, isolated from soil of volcanic Mt. Zao.</title>
        <authorList>
            <person name="Zheng Y."/>
            <person name="Wang C.M."/>
            <person name="Sakai Y."/>
            <person name="Abe K."/>
            <person name="Yokota A."/>
            <person name="Yabe S."/>
        </authorList>
    </citation>
    <scope>NUCLEOTIDE SEQUENCE [LARGE SCALE GENOMIC DNA]</scope>
    <source>
        <strain evidence="2 3">W12</strain>
    </source>
</reference>
<proteinExistence type="predicted"/>
<name>A0A5J4KMX2_9CHLR</name>
<accession>A0A5J4KMX2</accession>
<evidence type="ECO:0000313" key="3">
    <source>
        <dbReference type="Proteomes" id="UP000326912"/>
    </source>
</evidence>
<dbReference type="AlphaFoldDB" id="A0A5J4KMX2"/>
<keyword evidence="1" id="KW-0472">Membrane</keyword>
<gene>
    <name evidence="2" type="ORF">KDW_26840</name>
</gene>
<comment type="caution">
    <text evidence="2">The sequence shown here is derived from an EMBL/GenBank/DDBJ whole genome shotgun (WGS) entry which is preliminary data.</text>
</comment>
<evidence type="ECO:0000313" key="2">
    <source>
        <dbReference type="EMBL" id="GER88522.1"/>
    </source>
</evidence>
<evidence type="ECO:0008006" key="4">
    <source>
        <dbReference type="Google" id="ProtNLM"/>
    </source>
</evidence>
<organism evidence="2 3">
    <name type="scientific">Dictyobacter vulcani</name>
    <dbReference type="NCBI Taxonomy" id="2607529"/>
    <lineage>
        <taxon>Bacteria</taxon>
        <taxon>Bacillati</taxon>
        <taxon>Chloroflexota</taxon>
        <taxon>Ktedonobacteria</taxon>
        <taxon>Ktedonobacterales</taxon>
        <taxon>Dictyobacteraceae</taxon>
        <taxon>Dictyobacter</taxon>
    </lineage>
</organism>
<dbReference type="Gene3D" id="2.60.120.560">
    <property type="entry name" value="Exo-inulinase, domain 1"/>
    <property type="match status" value="1"/>
</dbReference>
<feature type="transmembrane region" description="Helical" evidence="1">
    <location>
        <begin position="75"/>
        <end position="97"/>
    </location>
</feature>
<keyword evidence="1" id="KW-1133">Transmembrane helix</keyword>
<dbReference type="EMBL" id="BKZW01000001">
    <property type="protein sequence ID" value="GER88522.1"/>
    <property type="molecule type" value="Genomic_DNA"/>
</dbReference>
<keyword evidence="3" id="KW-1185">Reference proteome</keyword>
<protein>
    <recommendedName>
        <fullName evidence="4">3-keto-disaccharide hydrolase domain-containing protein</fullName>
    </recommendedName>
</protein>
<keyword evidence="1" id="KW-0812">Transmembrane</keyword>
<evidence type="ECO:0000256" key="1">
    <source>
        <dbReference type="SAM" id="Phobius"/>
    </source>
</evidence>
<sequence length="318" mass="34488">MLLPSQPLQAPVKPWDHIHSVAQTASQHSTYETPPPIQKPVFPPLPPAQLAPAGGNRRAKFVEQRPGTGLKPIPLIIFAGLSICMLLVLIGGGYLLLQNLAQPAGQNGQTTKIYPTAVPTLPPLTSTDPHELYQQAMKRKTLLDDPLKTQSPYDWEATNTDGSCMFENQQLHLSSIQGGKAILCLEQALTFDNFAFQARMTLHQGDTGGLLMRANTAGNKLYMFGLSTSGRYLLASVQPQTGSQPQIITGGLSSAIKQGTNQLTIIAHQHTFYLYINGRYQTKINDSTINVGKIGLFAGDSQQNTPDATFSNAKVWGV</sequence>